<protein>
    <submittedName>
        <fullName evidence="1">Uncharacterized protein</fullName>
    </submittedName>
</protein>
<accession>A0A0D9X848</accession>
<proteinExistence type="predicted"/>
<sequence length="59" mass="5954">MALSRRWRARHGVAMTACTHVGVVASRHWRPCHHTSDLAGAAAGAGGAAVASGAPPVVV</sequence>
<dbReference type="AlphaFoldDB" id="A0A0D9X848"/>
<dbReference type="Gramene" id="LPERR08G12870.1">
    <property type="protein sequence ID" value="LPERR08G12870.1"/>
    <property type="gene ID" value="LPERR08G12870"/>
</dbReference>
<name>A0A0D9X848_9ORYZ</name>
<organism evidence="1 2">
    <name type="scientific">Leersia perrieri</name>
    <dbReference type="NCBI Taxonomy" id="77586"/>
    <lineage>
        <taxon>Eukaryota</taxon>
        <taxon>Viridiplantae</taxon>
        <taxon>Streptophyta</taxon>
        <taxon>Embryophyta</taxon>
        <taxon>Tracheophyta</taxon>
        <taxon>Spermatophyta</taxon>
        <taxon>Magnoliopsida</taxon>
        <taxon>Liliopsida</taxon>
        <taxon>Poales</taxon>
        <taxon>Poaceae</taxon>
        <taxon>BOP clade</taxon>
        <taxon>Oryzoideae</taxon>
        <taxon>Oryzeae</taxon>
        <taxon>Oryzinae</taxon>
        <taxon>Leersia</taxon>
    </lineage>
</organism>
<dbReference type="Proteomes" id="UP000032180">
    <property type="component" value="Chromosome 8"/>
</dbReference>
<dbReference type="EnsemblPlants" id="LPERR08G12870.1">
    <property type="protein sequence ID" value="LPERR08G12870.1"/>
    <property type="gene ID" value="LPERR08G12870"/>
</dbReference>
<reference evidence="2" key="2">
    <citation type="submission" date="2013-12" db="EMBL/GenBank/DDBJ databases">
        <authorList>
            <person name="Yu Y."/>
            <person name="Lee S."/>
            <person name="de Baynast K."/>
            <person name="Wissotski M."/>
            <person name="Liu L."/>
            <person name="Talag J."/>
            <person name="Goicoechea J."/>
            <person name="Angelova A."/>
            <person name="Jetty R."/>
            <person name="Kudrna D."/>
            <person name="Golser W."/>
            <person name="Rivera L."/>
            <person name="Zhang J."/>
            <person name="Wing R."/>
        </authorList>
    </citation>
    <scope>NUCLEOTIDE SEQUENCE</scope>
</reference>
<reference evidence="1" key="3">
    <citation type="submission" date="2015-04" db="UniProtKB">
        <authorList>
            <consortium name="EnsemblPlants"/>
        </authorList>
    </citation>
    <scope>IDENTIFICATION</scope>
</reference>
<evidence type="ECO:0000313" key="1">
    <source>
        <dbReference type="EnsemblPlants" id="LPERR08G12870.1"/>
    </source>
</evidence>
<dbReference type="HOGENOM" id="CLU_2964181_0_0_1"/>
<evidence type="ECO:0000313" key="2">
    <source>
        <dbReference type="Proteomes" id="UP000032180"/>
    </source>
</evidence>
<keyword evidence="2" id="KW-1185">Reference proteome</keyword>
<reference evidence="1 2" key="1">
    <citation type="submission" date="2012-08" db="EMBL/GenBank/DDBJ databases">
        <title>Oryza genome evolution.</title>
        <authorList>
            <person name="Wing R.A."/>
        </authorList>
    </citation>
    <scope>NUCLEOTIDE SEQUENCE</scope>
</reference>